<dbReference type="SUPFAM" id="SSF53474">
    <property type="entry name" value="alpha/beta-Hydrolases"/>
    <property type="match status" value="1"/>
</dbReference>
<dbReference type="InterPro" id="IPR003386">
    <property type="entry name" value="LACT/PDAT_acylTrfase"/>
</dbReference>
<dbReference type="Pfam" id="PF02450">
    <property type="entry name" value="LCAT"/>
    <property type="match status" value="1"/>
</dbReference>
<keyword evidence="1" id="KW-0812">Transmembrane</keyword>
<evidence type="ECO:0000313" key="2">
    <source>
        <dbReference type="EMBL" id="CDJ37979.1"/>
    </source>
</evidence>
<dbReference type="Gene3D" id="3.40.50.1820">
    <property type="entry name" value="alpha/beta hydrolase"/>
    <property type="match status" value="1"/>
</dbReference>
<evidence type="ECO:0000256" key="1">
    <source>
        <dbReference type="SAM" id="Phobius"/>
    </source>
</evidence>
<dbReference type="GO" id="GO:0008374">
    <property type="term" value="F:O-acyltransferase activity"/>
    <property type="evidence" value="ECO:0007669"/>
    <property type="project" value="InterPro"/>
</dbReference>
<dbReference type="OrthoDB" id="190846at2759"/>
<dbReference type="OMA" id="GIHAIDY"/>
<dbReference type="AlphaFoldDB" id="U6KJ74"/>
<proteinExistence type="predicted"/>
<evidence type="ECO:0000313" key="3">
    <source>
        <dbReference type="Proteomes" id="UP000030747"/>
    </source>
</evidence>
<reference evidence="2" key="2">
    <citation type="submission" date="2013-10" db="EMBL/GenBank/DDBJ databases">
        <authorList>
            <person name="Aslett M."/>
        </authorList>
    </citation>
    <scope>NUCLEOTIDE SEQUENCE [LARGE SCALE GENOMIC DNA]</scope>
    <source>
        <strain evidence="2">Houghton</strain>
    </source>
</reference>
<dbReference type="RefSeq" id="XP_013228817.1">
    <property type="nucleotide sequence ID" value="XM_013373363.1"/>
</dbReference>
<organism evidence="2 3">
    <name type="scientific">Eimeria tenella</name>
    <name type="common">Coccidian parasite</name>
    <dbReference type="NCBI Taxonomy" id="5802"/>
    <lineage>
        <taxon>Eukaryota</taxon>
        <taxon>Sar</taxon>
        <taxon>Alveolata</taxon>
        <taxon>Apicomplexa</taxon>
        <taxon>Conoidasida</taxon>
        <taxon>Coccidia</taxon>
        <taxon>Eucoccidiorida</taxon>
        <taxon>Eimeriorina</taxon>
        <taxon>Eimeriidae</taxon>
        <taxon>Eimeria</taxon>
    </lineage>
</organism>
<accession>U6KJ74</accession>
<dbReference type="InterPro" id="IPR029058">
    <property type="entry name" value="AB_hydrolase_fold"/>
</dbReference>
<keyword evidence="1" id="KW-1133">Transmembrane helix</keyword>
<keyword evidence="3" id="KW-1185">Reference proteome</keyword>
<feature type="transmembrane region" description="Helical" evidence="1">
    <location>
        <begin position="21"/>
        <end position="40"/>
    </location>
</feature>
<name>U6KJ74_EIMTE</name>
<dbReference type="VEuPathDB" id="ToxoDB:ETH_00005915"/>
<reference evidence="2" key="1">
    <citation type="submission" date="2013-10" db="EMBL/GenBank/DDBJ databases">
        <title>Genomic analysis of the causative agents of coccidiosis in chickens.</title>
        <authorList>
            <person name="Reid A.J."/>
            <person name="Blake D."/>
            <person name="Billington K."/>
            <person name="Browne H."/>
            <person name="Dunn M."/>
            <person name="Hung S."/>
            <person name="Kawahara F."/>
            <person name="Miranda-Saavedra D."/>
            <person name="Mourier T."/>
            <person name="Nagra H."/>
            <person name="Otto T.D."/>
            <person name="Rawlings N."/>
            <person name="Sanchez A."/>
            <person name="Sanders M."/>
            <person name="Subramaniam C."/>
            <person name="Tay Y."/>
            <person name="Dear P."/>
            <person name="Doerig C."/>
            <person name="Gruber A."/>
            <person name="Parkinson J."/>
            <person name="Shirley M."/>
            <person name="Wan K.L."/>
            <person name="Berriman M."/>
            <person name="Tomley F."/>
            <person name="Pain A."/>
        </authorList>
    </citation>
    <scope>NUCLEOTIDE SEQUENCE [LARGE SCALE GENOMIC DNA]</scope>
    <source>
        <strain evidence="2">Houghton</strain>
    </source>
</reference>
<keyword evidence="1" id="KW-0472">Membrane</keyword>
<dbReference type="EMBL" id="HG673800">
    <property type="protein sequence ID" value="CDJ37979.1"/>
    <property type="molecule type" value="Genomic_DNA"/>
</dbReference>
<dbReference type="GO" id="GO:0006629">
    <property type="term" value="P:lipid metabolic process"/>
    <property type="evidence" value="ECO:0007669"/>
    <property type="project" value="InterPro"/>
</dbReference>
<dbReference type="PANTHER" id="PTHR11440">
    <property type="entry name" value="LECITHIN-CHOLESTEROL ACYLTRANSFERASE-RELATED"/>
    <property type="match status" value="1"/>
</dbReference>
<protein>
    <submittedName>
        <fullName evidence="2">1-O-acylceramide synthase, putative</fullName>
    </submittedName>
</protein>
<dbReference type="GeneID" id="25250390"/>
<dbReference type="VEuPathDB" id="ToxoDB:ETH2_0408200"/>
<gene>
    <name evidence="2" type="ORF">ETH_00005915</name>
</gene>
<sequence length="612" mass="67541">MKSLGSGVSVRAVWVVQWYRLLGLLFCSYAFLGVLVQHGVSCTSPVGGRECDGHDCNTTTGSSRPVPTEGVQVVDDSPRQANAAQEVAGANSPEHPIFMVPGIAGSGLMVSTKNASLPLCAASPVSSTVPFRLWASLSLVRPPRSHQLCWMDMMQPISDEKGEHYSSKDGVVVEVDSYGTAHGFDYLDYYYNERFGVPGTAYFHTMLRTFYSMGYVEGSSLIGIPYDWRLPPWQMDFDRLKSQIEHHVEAMGGAKADLLVHSLGSIVCNYFLNKVVDKRWKDKYINSYTLVAPATGGSFKAIKAILTGYNDPVDLTFWTLLDISLIPVDVLRDLARSLGSIYALLPDIDLYGKDHLVLRQLLPKSGTVSPAFSALAEGQDGGVPSAMVNSGRSLEFRRLAESDAGVGIQELTDKSEENGDAEHRMNPQEQQVGEQLVQDAIDAQVKQRTLQLHQYVENARERMAAVKRLEATEDLNEVVYTLGNWTTLLEPELRARAETARERMKGVLEDPGVPTRCIWSVFGFPSTDVGYIYTGTDLSRKPIPVLDVGDDTVPLRSLSVCTGWSSTFEVKTFKNLDHMFIFGDGEFNSYIQVAFGKPKEKSEVQEASERST</sequence>
<dbReference type="Proteomes" id="UP000030747">
    <property type="component" value="Unassembled WGS sequence"/>
</dbReference>